<name>A0A1I8AU51_9BILA</name>
<evidence type="ECO:0000313" key="3">
    <source>
        <dbReference type="WBParaSite" id="L893_g9095.t1"/>
    </source>
</evidence>
<dbReference type="InterPro" id="IPR045860">
    <property type="entry name" value="Snake_toxin-like_sf"/>
</dbReference>
<dbReference type="Proteomes" id="UP000095287">
    <property type="component" value="Unplaced"/>
</dbReference>
<keyword evidence="1" id="KW-1133">Transmembrane helix</keyword>
<feature type="transmembrane region" description="Helical" evidence="1">
    <location>
        <begin position="171"/>
        <end position="190"/>
    </location>
</feature>
<accession>A0A1I8AU51</accession>
<feature type="transmembrane region" description="Helical" evidence="1">
    <location>
        <begin position="65"/>
        <end position="85"/>
    </location>
</feature>
<dbReference type="WBParaSite" id="L893_g9095.t1">
    <property type="protein sequence ID" value="L893_g9095.t1"/>
    <property type="gene ID" value="L893_g9095"/>
</dbReference>
<keyword evidence="1" id="KW-0812">Transmembrane</keyword>
<dbReference type="SUPFAM" id="SSF57302">
    <property type="entry name" value="Snake toxin-like"/>
    <property type="match status" value="1"/>
</dbReference>
<organism evidence="2 3">
    <name type="scientific">Steinernema glaseri</name>
    <dbReference type="NCBI Taxonomy" id="37863"/>
    <lineage>
        <taxon>Eukaryota</taxon>
        <taxon>Metazoa</taxon>
        <taxon>Ecdysozoa</taxon>
        <taxon>Nematoda</taxon>
        <taxon>Chromadorea</taxon>
        <taxon>Rhabditida</taxon>
        <taxon>Tylenchina</taxon>
        <taxon>Panagrolaimomorpha</taxon>
        <taxon>Strongyloidoidea</taxon>
        <taxon>Steinernematidae</taxon>
        <taxon>Steinernema</taxon>
    </lineage>
</organism>
<evidence type="ECO:0000313" key="2">
    <source>
        <dbReference type="Proteomes" id="UP000095287"/>
    </source>
</evidence>
<reference evidence="3" key="1">
    <citation type="submission" date="2016-11" db="UniProtKB">
        <authorList>
            <consortium name="WormBaseParasite"/>
        </authorList>
    </citation>
    <scope>IDENTIFICATION</scope>
</reference>
<keyword evidence="2" id="KW-1185">Reference proteome</keyword>
<proteinExistence type="predicted"/>
<dbReference type="AlphaFoldDB" id="A0A1I8AU51"/>
<sequence>MALSRARIPTSPRVCKMGHYFRQRQGRGSKGVRSGCSAQSTHLLLDHLLSYCSCSSSLRSTKMNIARLLLLALNVSLLVSSAYGIKCYLDINTKYGHVTGERQCDVNFCLFATDGKEKAQGCAHEETCTKAGYVEGGLVLPSGALGIGGCCAGDMCNTDFQRFQESLNTGVMLPVVTLSSLFAAFVQFFMW</sequence>
<keyword evidence="1" id="KW-0472">Membrane</keyword>
<protein>
    <submittedName>
        <fullName evidence="3">Activin_recp domain-containing protein</fullName>
    </submittedName>
</protein>
<dbReference type="Gene3D" id="2.10.60.10">
    <property type="entry name" value="CD59"/>
    <property type="match status" value="1"/>
</dbReference>
<evidence type="ECO:0000256" key="1">
    <source>
        <dbReference type="SAM" id="Phobius"/>
    </source>
</evidence>